<dbReference type="GO" id="GO:0008047">
    <property type="term" value="F:enzyme activator activity"/>
    <property type="evidence" value="ECO:0007669"/>
    <property type="project" value="InterPro"/>
</dbReference>
<dbReference type="PANTHER" id="PTHR17357:SF0">
    <property type="entry name" value="GANGLIOSIDE GM2 ACTIVATOR"/>
    <property type="match status" value="1"/>
</dbReference>
<dbReference type="Pfam" id="PF02221">
    <property type="entry name" value="E1_DerP2_DerF2"/>
    <property type="match status" value="1"/>
</dbReference>
<evidence type="ECO:0000256" key="2">
    <source>
        <dbReference type="SAM" id="MobiDB-lite"/>
    </source>
</evidence>
<keyword evidence="1" id="KW-0732">Signal</keyword>
<evidence type="ECO:0000256" key="1">
    <source>
        <dbReference type="ARBA" id="ARBA00022729"/>
    </source>
</evidence>
<reference evidence="4" key="1">
    <citation type="submission" date="2020-11" db="EMBL/GenBank/DDBJ databases">
        <authorList>
            <person name="Tran Van P."/>
        </authorList>
    </citation>
    <scope>NUCLEOTIDE SEQUENCE</scope>
</reference>
<protein>
    <recommendedName>
        <fullName evidence="3">MD-2-related lipid-recognition domain-containing protein</fullName>
    </recommendedName>
</protein>
<dbReference type="AlphaFoldDB" id="A0A7R9FJ77"/>
<dbReference type="InterPro" id="IPR003172">
    <property type="entry name" value="ML_dom"/>
</dbReference>
<dbReference type="GO" id="GO:0005319">
    <property type="term" value="F:lipid transporter activity"/>
    <property type="evidence" value="ECO:0007669"/>
    <property type="project" value="TreeGrafter"/>
</dbReference>
<dbReference type="InterPro" id="IPR028996">
    <property type="entry name" value="GM2-AP"/>
</dbReference>
<organism evidence="4">
    <name type="scientific">Timema tahoe</name>
    <dbReference type="NCBI Taxonomy" id="61484"/>
    <lineage>
        <taxon>Eukaryota</taxon>
        <taxon>Metazoa</taxon>
        <taxon>Ecdysozoa</taxon>
        <taxon>Arthropoda</taxon>
        <taxon>Hexapoda</taxon>
        <taxon>Insecta</taxon>
        <taxon>Pterygota</taxon>
        <taxon>Neoptera</taxon>
        <taxon>Polyneoptera</taxon>
        <taxon>Phasmatodea</taxon>
        <taxon>Timematodea</taxon>
        <taxon>Timematoidea</taxon>
        <taxon>Timematidae</taxon>
        <taxon>Timema</taxon>
    </lineage>
</organism>
<dbReference type="GO" id="GO:0006689">
    <property type="term" value="P:ganglioside catabolic process"/>
    <property type="evidence" value="ECO:0007669"/>
    <property type="project" value="InterPro"/>
</dbReference>
<dbReference type="SMART" id="SM00737">
    <property type="entry name" value="ML"/>
    <property type="match status" value="1"/>
</dbReference>
<name>A0A7R9FJ77_9NEOP</name>
<dbReference type="GO" id="GO:0009898">
    <property type="term" value="C:cytoplasmic side of plasma membrane"/>
    <property type="evidence" value="ECO:0007669"/>
    <property type="project" value="TreeGrafter"/>
</dbReference>
<gene>
    <name evidence="4" type="ORF">TTEB3V08_LOCUS2607</name>
</gene>
<feature type="region of interest" description="Disordered" evidence="2">
    <location>
        <begin position="25"/>
        <end position="46"/>
    </location>
</feature>
<dbReference type="SUPFAM" id="SSF63707">
    <property type="entry name" value="Ganglioside M2 (gm2) activator"/>
    <property type="match status" value="1"/>
</dbReference>
<evidence type="ECO:0000313" key="4">
    <source>
        <dbReference type="EMBL" id="CAD7454505.1"/>
    </source>
</evidence>
<sequence length="498" mass="54752">MDCEAVQAVERLGGAACAIQLEARNTDTNHPNQPVEAVALPPTGPPPPLRAGDEGARLIRIIHVPATDFAAAGPSSAPPPRIIGPVNQVGGGLSQGTPESERDTQTWLEEQINAFLGRLQDHGVSAEDHVGLILDNTYSSSRPVFLSFRQADQLDVQAVLSNVERVIQSNASSLPSIPLCVKLQHFNEPHGRETAKVDPFKEACTIAGVTMLVYHRSHLKENTIGIIPNGGYQCVDQQSHVAVQWLCWTTPIKNSCYETMETRYEVTIACVEKFNNAGYTVVEIPPSPRNLRHWLVTLTTLQSHLAWFPGDEKSGLQVPGLLRSFYLINFFSRFLNSKRKVIIDELKFNNCSPSPLEDLVQFNDVAVCTTDDGDLLISGSVRNEITLTTPIKASVSMKRKVLGLWVPVPCIKDFGSCDFDDLCTYAMPPEGRCVPLLEEHDIPCHCPIERGNFTLPAGQFRVPGTRWAGILAGNYKGTIKFSHLDQQLACYTATFTLD</sequence>
<feature type="domain" description="MD-2-related lipid-recognition" evidence="3">
    <location>
        <begin position="348"/>
        <end position="495"/>
    </location>
</feature>
<dbReference type="InterPro" id="IPR036846">
    <property type="entry name" value="GM2-AP_sf"/>
</dbReference>
<evidence type="ECO:0000259" key="3">
    <source>
        <dbReference type="SMART" id="SM00737"/>
    </source>
</evidence>
<dbReference type="PANTHER" id="PTHR17357">
    <property type="entry name" value="GM2 GANGLIOSIDE ACTIVATOR PROTEIN"/>
    <property type="match status" value="1"/>
</dbReference>
<dbReference type="EMBL" id="OE000622">
    <property type="protein sequence ID" value="CAD7454505.1"/>
    <property type="molecule type" value="Genomic_DNA"/>
</dbReference>
<accession>A0A7R9FJ77</accession>
<proteinExistence type="predicted"/>
<dbReference type="Gene3D" id="2.70.220.10">
    <property type="entry name" value="Ganglioside GM2 activator"/>
    <property type="match status" value="1"/>
</dbReference>